<evidence type="ECO:0000313" key="4">
    <source>
        <dbReference type="Proteomes" id="UP000245362"/>
    </source>
</evidence>
<dbReference type="AlphaFoldDB" id="A0A2U3B8R3"/>
<keyword evidence="3" id="KW-0282">Flagellum</keyword>
<proteinExistence type="predicted"/>
<feature type="region of interest" description="Disordered" evidence="1">
    <location>
        <begin position="293"/>
        <end position="339"/>
    </location>
</feature>
<dbReference type="PANTHER" id="PTHR37533">
    <property type="entry name" value="FLAGELLAR HOOK-LENGTH CONTROL PROTEIN"/>
    <property type="match status" value="1"/>
</dbReference>
<dbReference type="Pfam" id="PF02120">
    <property type="entry name" value="Flg_hook"/>
    <property type="match status" value="1"/>
</dbReference>
<dbReference type="PANTHER" id="PTHR37533:SF2">
    <property type="entry name" value="FLAGELLAR HOOK-LENGTH CONTROL PROTEIN"/>
    <property type="match status" value="1"/>
</dbReference>
<keyword evidence="3" id="KW-0969">Cilium</keyword>
<dbReference type="CDD" id="cd17470">
    <property type="entry name" value="T3SS_Flik_C"/>
    <property type="match status" value="1"/>
</dbReference>
<evidence type="ECO:0000259" key="2">
    <source>
        <dbReference type="Pfam" id="PF02120"/>
    </source>
</evidence>
<reference evidence="3 4" key="1">
    <citation type="submission" date="2018-05" db="EMBL/GenBank/DDBJ databases">
        <title>Vibrio limimaris sp. nov., isolated from marine sediment.</title>
        <authorList>
            <person name="Li C.-M."/>
        </authorList>
    </citation>
    <scope>NUCLEOTIDE SEQUENCE [LARGE SCALE GENOMIC DNA]</scope>
    <source>
        <strain evidence="3 4">E4404</strain>
    </source>
</reference>
<feature type="domain" description="Flagellar hook-length control protein-like C-terminal" evidence="2">
    <location>
        <begin position="218"/>
        <end position="299"/>
    </location>
</feature>
<keyword evidence="4" id="KW-1185">Reference proteome</keyword>
<dbReference type="InterPro" id="IPR021136">
    <property type="entry name" value="Flagellar_hook_control-like_C"/>
</dbReference>
<evidence type="ECO:0000256" key="1">
    <source>
        <dbReference type="SAM" id="MobiDB-lite"/>
    </source>
</evidence>
<feature type="region of interest" description="Disordered" evidence="1">
    <location>
        <begin position="1"/>
        <end position="69"/>
    </location>
</feature>
<dbReference type="EMBL" id="QFWT01000006">
    <property type="protein sequence ID" value="PWI33172.1"/>
    <property type="molecule type" value="Genomic_DNA"/>
</dbReference>
<sequence>MNVRPGFSAQTVADGQKKPASFAQHYSAPASFSVSDTVGRRTADVDADASDTPQAEPVVHTSDLSASVPPLGMPYQERAAHMPDSKADLLAQTQALSGGSRPTGVQAGLRLTGSEYRLQQHQLSFGSQDTAALLKSNNTANVTPSDQLNKLFLSRHDAPLAGTATIATSADPAASAVQHASAASPNSIAATDKPAWANIQVDTSQGKWGEQMMQILQDRVSMQASQKMQEARIRLDPPELGKLDLLVKVDGDRLHVQINANHAQVREALVQVSERLRHELQLQQFVHVDVNVGTDTPQDSSQPFYQDEDDTYQITSATPTDSEDNTRPHSSDYWLSTSA</sequence>
<feature type="compositionally biased region" description="Polar residues" evidence="1">
    <location>
        <begin position="293"/>
        <end position="304"/>
    </location>
</feature>
<gene>
    <name evidence="3" type="ORF">DI392_11930</name>
</gene>
<dbReference type="OrthoDB" id="1792985at2"/>
<protein>
    <submittedName>
        <fullName evidence="3">Flagellar hook-length control protein FliK</fullName>
    </submittedName>
</protein>
<dbReference type="InterPro" id="IPR038610">
    <property type="entry name" value="FliK-like_C_sf"/>
</dbReference>
<evidence type="ECO:0000313" key="3">
    <source>
        <dbReference type="EMBL" id="PWI33172.1"/>
    </source>
</evidence>
<keyword evidence="3" id="KW-0966">Cell projection</keyword>
<name>A0A2U3B8R3_9VIBR</name>
<comment type="caution">
    <text evidence="3">The sequence shown here is derived from an EMBL/GenBank/DDBJ whole genome shotgun (WGS) entry which is preliminary data.</text>
</comment>
<accession>A0A2U3B8R3</accession>
<dbReference type="Proteomes" id="UP000245362">
    <property type="component" value="Unassembled WGS sequence"/>
</dbReference>
<dbReference type="Gene3D" id="3.30.750.140">
    <property type="match status" value="1"/>
</dbReference>
<dbReference type="InterPro" id="IPR052563">
    <property type="entry name" value="FliK"/>
</dbReference>
<organism evidence="3 4">
    <name type="scientific">Vibrio albus</name>
    <dbReference type="NCBI Taxonomy" id="2200953"/>
    <lineage>
        <taxon>Bacteria</taxon>
        <taxon>Pseudomonadati</taxon>
        <taxon>Pseudomonadota</taxon>
        <taxon>Gammaproteobacteria</taxon>
        <taxon>Vibrionales</taxon>
        <taxon>Vibrionaceae</taxon>
        <taxon>Vibrio</taxon>
    </lineage>
</organism>